<gene>
    <name evidence="1" type="ORF">MNBD_GAMMA08-2852</name>
</gene>
<dbReference type="AlphaFoldDB" id="A0A3B0X9M3"/>
<name>A0A3B0X9M3_9ZZZZ</name>
<accession>A0A3B0X9M3</accession>
<proteinExistence type="predicted"/>
<evidence type="ECO:0000313" key="1">
    <source>
        <dbReference type="EMBL" id="VAW64451.1"/>
    </source>
</evidence>
<dbReference type="EMBL" id="UOFH01000288">
    <property type="protein sequence ID" value="VAW64451.1"/>
    <property type="molecule type" value="Genomic_DNA"/>
</dbReference>
<reference evidence="1" key="1">
    <citation type="submission" date="2018-06" db="EMBL/GenBank/DDBJ databases">
        <authorList>
            <person name="Zhirakovskaya E."/>
        </authorList>
    </citation>
    <scope>NUCLEOTIDE SEQUENCE</scope>
</reference>
<protein>
    <submittedName>
        <fullName evidence="1">Uncharacterized protein</fullName>
    </submittedName>
</protein>
<organism evidence="1">
    <name type="scientific">hydrothermal vent metagenome</name>
    <dbReference type="NCBI Taxonomy" id="652676"/>
    <lineage>
        <taxon>unclassified sequences</taxon>
        <taxon>metagenomes</taxon>
        <taxon>ecological metagenomes</taxon>
    </lineage>
</organism>
<sequence>MKNIFSLFFFIFFGMSYFSFAISSGINNHEADTPLPDAQIDFFKNSIPKNKSESYPAPGIGLAKNKKIHIKNLSNQDILSTQIKFTYHGPQNKPIKTFIIIGEFGNYNKAVFRIRNQLYGNDELPHNTRIFRVSAEKLRKLIRLISEVSETSINWQGTSISIYLKVDKVSYLNYHFIHSKLSDAIKLQMIAIIKNEDFTKATMGNYNPITPFFSH</sequence>